<dbReference type="RefSeq" id="WP_168486800.1">
    <property type="nucleotide sequence ID" value="NZ_JAAZSQ010000011.1"/>
</dbReference>
<sequence length="211" mass="22928">MKFDWQGNTDTGGSAIVAQPERYDAVPFVNELLIDGRPRVVSGDRFAVAAALAFGQETSGSMDLPFPLAPATAQAIQQFLHPTWVNLTPIEYVPKALPIGINRLHLTVDGAAAQPIGNTFDKQRTIHFDLRRSDRYAGQLMSLDHHVVVSNAWMFGEPDSKRSLCAALAVAVLFAESLQVDAIEFPALMTRPDGLTDSINALLQSCRLALA</sequence>
<gene>
    <name evidence="1" type="ORF">HGG74_12560</name>
</gene>
<proteinExistence type="predicted"/>
<evidence type="ECO:0000313" key="2">
    <source>
        <dbReference type="Proteomes" id="UP000544090"/>
    </source>
</evidence>
<comment type="caution">
    <text evidence="1">The sequence shown here is derived from an EMBL/GenBank/DDBJ whole genome shotgun (WGS) entry which is preliminary data.</text>
</comment>
<reference evidence="1 2" key="1">
    <citation type="submission" date="2020-04" db="EMBL/GenBank/DDBJ databases">
        <title>Arthrobacter sp. nov.</title>
        <authorList>
            <person name="Liu S."/>
        </authorList>
    </citation>
    <scope>NUCLEOTIDE SEQUENCE [LARGE SCALE GENOMIC DNA]</scope>
    <source>
        <strain evidence="1 2">E918</strain>
    </source>
</reference>
<organism evidence="1 2">
    <name type="scientific">Arthrobacter mobilis</name>
    <dbReference type="NCBI Taxonomy" id="2724944"/>
    <lineage>
        <taxon>Bacteria</taxon>
        <taxon>Bacillati</taxon>
        <taxon>Actinomycetota</taxon>
        <taxon>Actinomycetes</taxon>
        <taxon>Micrococcales</taxon>
        <taxon>Micrococcaceae</taxon>
        <taxon>Arthrobacter</taxon>
    </lineage>
</organism>
<evidence type="ECO:0000313" key="1">
    <source>
        <dbReference type="EMBL" id="NKX55356.1"/>
    </source>
</evidence>
<name>A0A7X6HG20_9MICC</name>
<dbReference type="Proteomes" id="UP000544090">
    <property type="component" value="Unassembled WGS sequence"/>
</dbReference>
<dbReference type="EMBL" id="JAAZSQ010000011">
    <property type="protein sequence ID" value="NKX55356.1"/>
    <property type="molecule type" value="Genomic_DNA"/>
</dbReference>
<dbReference type="AlphaFoldDB" id="A0A7X6HG20"/>
<keyword evidence="2" id="KW-1185">Reference proteome</keyword>
<protein>
    <submittedName>
        <fullName evidence="1">Uncharacterized protein</fullName>
    </submittedName>
</protein>
<accession>A0A7X6HG20</accession>